<protein>
    <submittedName>
        <fullName evidence="1">Uncharacterized protein</fullName>
    </submittedName>
</protein>
<accession>A0A0E9NJ30</accession>
<gene>
    <name evidence="1" type="ORF">G7K_3999-t1</name>
</gene>
<evidence type="ECO:0000313" key="2">
    <source>
        <dbReference type="Proteomes" id="UP000033140"/>
    </source>
</evidence>
<comment type="caution">
    <text evidence="1">The sequence shown here is derived from an EMBL/GenBank/DDBJ whole genome shotgun (WGS) entry which is preliminary data.</text>
</comment>
<name>A0A0E9NJ30_SAICN</name>
<proteinExistence type="predicted"/>
<evidence type="ECO:0000313" key="1">
    <source>
        <dbReference type="EMBL" id="GAO49862.1"/>
    </source>
</evidence>
<sequence>MGVCGMHREVIPCKSPRTGIRNSRQNELFHSLLAETFSLRNLALFSVVGIFADWSAHTSNPQSTAGSRQLSLNTQRLWRTTTSTNYEQGDENIVEEFVIQTFL</sequence>
<reference evidence="1 2" key="3">
    <citation type="journal article" date="2015" name="Genome Announc.">
        <title>Draft Genome Sequence of the Archiascomycetous Yeast Saitoella complicata.</title>
        <authorList>
            <person name="Yamauchi K."/>
            <person name="Kondo S."/>
            <person name="Hamamoto M."/>
            <person name="Takahashi Y."/>
            <person name="Ogura Y."/>
            <person name="Hayashi T."/>
            <person name="Nishida H."/>
        </authorList>
    </citation>
    <scope>NUCLEOTIDE SEQUENCE [LARGE SCALE GENOMIC DNA]</scope>
    <source>
        <strain evidence="1 2">NRRL Y-17804</strain>
    </source>
</reference>
<dbReference type="AlphaFoldDB" id="A0A0E9NJ30"/>
<organism evidence="1 2">
    <name type="scientific">Saitoella complicata (strain BCRC 22490 / CBS 7301 / JCM 7358 / NBRC 10748 / NRRL Y-17804)</name>
    <dbReference type="NCBI Taxonomy" id="698492"/>
    <lineage>
        <taxon>Eukaryota</taxon>
        <taxon>Fungi</taxon>
        <taxon>Dikarya</taxon>
        <taxon>Ascomycota</taxon>
        <taxon>Taphrinomycotina</taxon>
        <taxon>Taphrinomycotina incertae sedis</taxon>
        <taxon>Saitoella</taxon>
    </lineage>
</organism>
<reference evidence="1 2" key="2">
    <citation type="journal article" date="2014" name="J. Gen. Appl. Microbiol.">
        <title>The early diverging ascomycetous budding yeast Saitoella complicata has three histone deacetylases belonging to the Clr6, Hos2, and Rpd3 lineages.</title>
        <authorList>
            <person name="Nishida H."/>
            <person name="Matsumoto T."/>
            <person name="Kondo S."/>
            <person name="Hamamoto M."/>
            <person name="Yoshikawa H."/>
        </authorList>
    </citation>
    <scope>NUCLEOTIDE SEQUENCE [LARGE SCALE GENOMIC DNA]</scope>
    <source>
        <strain evidence="1 2">NRRL Y-17804</strain>
    </source>
</reference>
<keyword evidence="2" id="KW-1185">Reference proteome</keyword>
<reference evidence="1 2" key="1">
    <citation type="journal article" date="2011" name="J. Gen. Appl. Microbiol.">
        <title>Draft genome sequencing of the enigmatic yeast Saitoella complicata.</title>
        <authorList>
            <person name="Nishida H."/>
            <person name="Hamamoto M."/>
            <person name="Sugiyama J."/>
        </authorList>
    </citation>
    <scope>NUCLEOTIDE SEQUENCE [LARGE SCALE GENOMIC DNA]</scope>
    <source>
        <strain evidence="1 2">NRRL Y-17804</strain>
    </source>
</reference>
<dbReference type="EMBL" id="BACD03000026">
    <property type="protein sequence ID" value="GAO49862.1"/>
    <property type="molecule type" value="Genomic_DNA"/>
</dbReference>
<dbReference type="Proteomes" id="UP000033140">
    <property type="component" value="Unassembled WGS sequence"/>
</dbReference>